<sequence>MSTRTATHATSRQTALALGLALGLGSALPVSADEPMAADDTGKRAPQGEHTLKRAQLVSLIEQGRQELAPDFNGFLTQVAERNSQDTAVRAAIEQYQAGETLEGDAFVNIYRLLGVYNRLQYGDNVQALLKEMVAIPTAKVGEKPQFENPEIARFGELIKARAEAFGLTFRNVDNRVFEVELEGAGDDVFGILTHGDVVPAGEEGWTLDDGTHLDPFAMTEIDGKLYGRGTEDDKASIAAALYAMKSLKENEVPLKRTIRLMIETTEETGGDGFEYYKARNDLPEYNIVLDSGYPAITAENGFGTIDARFPLTPKAGEASSDQAVDALPTITDFQGGLATNQIPERSTATVHAADAAGAKALSHKLETLGSRYVKEHGQNFSVASEVEGEEVSVTVTGKSAHSSAPANGVNPVTRLAGLLATSGIDFHDNAYEDAIHYLNDNYGLDYHGKQLGIAYSHDFMGPLKVTPTFFAREDDALRVAVNVRAPAGEKSPEELSQTIQDKLSAYASEQGMDMTLNVEIRDWMLRDPSGAWLQTLLNIFGDTTGMEAEPRSSAGSTTAKLLPNAINFGPSMPGETYTGHTSEEFKRVDNLLLDIQMFTEMMARIGNQDSLK</sequence>
<keyword evidence="3" id="KW-0645">Protease</keyword>
<dbReference type="EMBL" id="JAUORK010000005">
    <property type="protein sequence ID" value="MDO6671752.1"/>
    <property type="molecule type" value="Genomic_DNA"/>
</dbReference>
<dbReference type="Gene3D" id="3.40.630.10">
    <property type="entry name" value="Zn peptidases"/>
    <property type="match status" value="1"/>
</dbReference>
<keyword evidence="8" id="KW-0482">Metalloprotease</keyword>
<comment type="caution">
    <text evidence="11">The sequence shown here is derived from an EMBL/GenBank/DDBJ whole genome shotgun (WGS) entry which is preliminary data.</text>
</comment>
<dbReference type="Gene3D" id="3.30.70.360">
    <property type="match status" value="2"/>
</dbReference>
<dbReference type="PANTHER" id="PTHR43808:SF31">
    <property type="entry name" value="N-ACETYL-L-CITRULLINE DEACETYLASE"/>
    <property type="match status" value="1"/>
</dbReference>
<dbReference type="InterPro" id="IPR050072">
    <property type="entry name" value="Peptidase_M20A"/>
</dbReference>
<dbReference type="GO" id="GO:0008237">
    <property type="term" value="F:metallopeptidase activity"/>
    <property type="evidence" value="ECO:0007669"/>
    <property type="project" value="UniProtKB-KW"/>
</dbReference>
<dbReference type="InterPro" id="IPR036264">
    <property type="entry name" value="Bact_exopeptidase_dim_dom"/>
</dbReference>
<dbReference type="Pfam" id="PF01546">
    <property type="entry name" value="Peptidase_M20"/>
    <property type="match status" value="1"/>
</dbReference>
<keyword evidence="6" id="KW-0862">Zinc</keyword>
<feature type="signal peptide" evidence="10">
    <location>
        <begin position="1"/>
        <end position="32"/>
    </location>
</feature>
<dbReference type="GO" id="GO:0016805">
    <property type="term" value="F:dipeptidase activity"/>
    <property type="evidence" value="ECO:0007669"/>
    <property type="project" value="UniProtKB-KW"/>
</dbReference>
<dbReference type="GO" id="GO:0006526">
    <property type="term" value="P:L-arginine biosynthetic process"/>
    <property type="evidence" value="ECO:0007669"/>
    <property type="project" value="TreeGrafter"/>
</dbReference>
<evidence type="ECO:0000313" key="11">
    <source>
        <dbReference type="EMBL" id="MDO6671752.1"/>
    </source>
</evidence>
<dbReference type="NCBIfam" id="TIGR01887">
    <property type="entry name" value="dipeptidaselike"/>
    <property type="match status" value="1"/>
</dbReference>
<gene>
    <name evidence="11" type="ORF">Q4535_06415</name>
</gene>
<comment type="similarity">
    <text evidence="2">Belongs to the peptidase M20A family.</text>
</comment>
<evidence type="ECO:0000256" key="6">
    <source>
        <dbReference type="ARBA" id="ARBA00022833"/>
    </source>
</evidence>
<evidence type="ECO:0000256" key="10">
    <source>
        <dbReference type="SAM" id="SignalP"/>
    </source>
</evidence>
<evidence type="ECO:0000256" key="7">
    <source>
        <dbReference type="ARBA" id="ARBA00022997"/>
    </source>
</evidence>
<evidence type="ECO:0000256" key="4">
    <source>
        <dbReference type="ARBA" id="ARBA00022723"/>
    </source>
</evidence>
<keyword evidence="9" id="KW-0170">Cobalt</keyword>
<evidence type="ECO:0000256" key="5">
    <source>
        <dbReference type="ARBA" id="ARBA00022801"/>
    </source>
</evidence>
<evidence type="ECO:0000256" key="9">
    <source>
        <dbReference type="ARBA" id="ARBA00023285"/>
    </source>
</evidence>
<dbReference type="NCBIfam" id="NF004809">
    <property type="entry name" value="PRK06156.1"/>
    <property type="match status" value="1"/>
</dbReference>
<evidence type="ECO:0000256" key="1">
    <source>
        <dbReference type="ARBA" id="ARBA00001947"/>
    </source>
</evidence>
<evidence type="ECO:0000256" key="2">
    <source>
        <dbReference type="ARBA" id="ARBA00006247"/>
    </source>
</evidence>
<dbReference type="GO" id="GO:0008777">
    <property type="term" value="F:acetylornithine deacetylase activity"/>
    <property type="evidence" value="ECO:0007669"/>
    <property type="project" value="TreeGrafter"/>
</dbReference>
<dbReference type="EC" id="3.4.13.-" evidence="11"/>
<evidence type="ECO:0000256" key="3">
    <source>
        <dbReference type="ARBA" id="ARBA00022670"/>
    </source>
</evidence>
<dbReference type="SUPFAM" id="SSF53187">
    <property type="entry name" value="Zn-dependent exopeptidases"/>
    <property type="match status" value="1"/>
</dbReference>
<dbReference type="PANTHER" id="PTHR43808">
    <property type="entry name" value="ACETYLORNITHINE DEACETYLASE"/>
    <property type="match status" value="1"/>
</dbReference>
<comment type="cofactor">
    <cofactor evidence="1">
        <name>Zn(2+)</name>
        <dbReference type="ChEBI" id="CHEBI:29105"/>
    </cofactor>
</comment>
<dbReference type="InterPro" id="IPR010964">
    <property type="entry name" value="M20A_pepV-rel"/>
</dbReference>
<name>A0AAP4WX16_9GAMM</name>
<evidence type="ECO:0000313" key="12">
    <source>
        <dbReference type="Proteomes" id="UP001170481"/>
    </source>
</evidence>
<protein>
    <submittedName>
        <fullName evidence="11">Dipeptidase</fullName>
        <ecNumber evidence="11">3.4.13.-</ecNumber>
    </submittedName>
</protein>
<dbReference type="Proteomes" id="UP001170481">
    <property type="component" value="Unassembled WGS sequence"/>
</dbReference>
<evidence type="ECO:0000256" key="8">
    <source>
        <dbReference type="ARBA" id="ARBA00023049"/>
    </source>
</evidence>
<proteinExistence type="inferred from homology"/>
<keyword evidence="4" id="KW-0479">Metal-binding</keyword>
<dbReference type="SUPFAM" id="SSF55031">
    <property type="entry name" value="Bacterial exopeptidase dimerisation domain"/>
    <property type="match status" value="1"/>
</dbReference>
<dbReference type="GO" id="GO:0006508">
    <property type="term" value="P:proteolysis"/>
    <property type="evidence" value="ECO:0007669"/>
    <property type="project" value="UniProtKB-KW"/>
</dbReference>
<feature type="chain" id="PRO_5043014440" evidence="10">
    <location>
        <begin position="33"/>
        <end position="613"/>
    </location>
</feature>
<dbReference type="GO" id="GO:0008270">
    <property type="term" value="F:zinc ion binding"/>
    <property type="evidence" value="ECO:0007669"/>
    <property type="project" value="InterPro"/>
</dbReference>
<organism evidence="11 12">
    <name type="scientific">Cobetia amphilecti</name>
    <dbReference type="NCBI Taxonomy" id="1055104"/>
    <lineage>
        <taxon>Bacteria</taxon>
        <taxon>Pseudomonadati</taxon>
        <taxon>Pseudomonadota</taxon>
        <taxon>Gammaproteobacteria</taxon>
        <taxon>Oceanospirillales</taxon>
        <taxon>Halomonadaceae</taxon>
        <taxon>Cobetia</taxon>
    </lineage>
</organism>
<accession>A0AAP4WX16</accession>
<keyword evidence="7 11" id="KW-0224">Dipeptidase</keyword>
<dbReference type="AlphaFoldDB" id="A0AAP4WX16"/>
<reference evidence="11" key="1">
    <citation type="submission" date="2023-07" db="EMBL/GenBank/DDBJ databases">
        <title>Genome content predicts the carbon catabolic preferences of heterotrophic bacteria.</title>
        <authorList>
            <person name="Gralka M."/>
        </authorList>
    </citation>
    <scope>NUCLEOTIDE SEQUENCE</scope>
    <source>
        <strain evidence="11">C2R13</strain>
    </source>
</reference>
<dbReference type="InterPro" id="IPR002933">
    <property type="entry name" value="Peptidase_M20"/>
</dbReference>
<dbReference type="RefSeq" id="WP_303593413.1">
    <property type="nucleotide sequence ID" value="NZ_JAUORK010000005.1"/>
</dbReference>
<keyword evidence="5 11" id="KW-0378">Hydrolase</keyword>
<keyword evidence="10" id="KW-0732">Signal</keyword>